<feature type="transmembrane region" description="Helical" evidence="1">
    <location>
        <begin position="149"/>
        <end position="171"/>
    </location>
</feature>
<protein>
    <recommendedName>
        <fullName evidence="4">Transmembrane protein</fullName>
    </recommendedName>
</protein>
<dbReference type="AlphaFoldDB" id="A0A1H5EUK4"/>
<name>A0A1H5EUK4_9NOCA</name>
<dbReference type="PANTHER" id="PTHR42305">
    <property type="entry name" value="MEMBRANE PROTEIN RV1733C-RELATED"/>
    <property type="match status" value="1"/>
</dbReference>
<organism evidence="2 3">
    <name type="scientific">Rhodococcus koreensis</name>
    <dbReference type="NCBI Taxonomy" id="99653"/>
    <lineage>
        <taxon>Bacteria</taxon>
        <taxon>Bacillati</taxon>
        <taxon>Actinomycetota</taxon>
        <taxon>Actinomycetes</taxon>
        <taxon>Mycobacteriales</taxon>
        <taxon>Nocardiaceae</taxon>
        <taxon>Rhodococcus</taxon>
    </lineage>
</organism>
<reference evidence="3" key="1">
    <citation type="submission" date="2016-10" db="EMBL/GenBank/DDBJ databases">
        <authorList>
            <person name="Varghese N."/>
            <person name="Submissions S."/>
        </authorList>
    </citation>
    <scope>NUCLEOTIDE SEQUENCE [LARGE SCALE GENOMIC DNA]</scope>
    <source>
        <strain evidence="3">DSM 44498</strain>
    </source>
</reference>
<evidence type="ECO:0000313" key="2">
    <source>
        <dbReference type="EMBL" id="SED94867.1"/>
    </source>
</evidence>
<proteinExistence type="predicted"/>
<keyword evidence="1" id="KW-0472">Membrane</keyword>
<accession>A0A1H5EUK4</accession>
<dbReference type="Proteomes" id="UP000183561">
    <property type="component" value="Unassembled WGS sequence"/>
</dbReference>
<keyword evidence="3" id="KW-1185">Reference proteome</keyword>
<dbReference type="EMBL" id="FNSV01000007">
    <property type="protein sequence ID" value="SED94867.1"/>
    <property type="molecule type" value="Genomic_DNA"/>
</dbReference>
<dbReference type="InterPro" id="IPR039708">
    <property type="entry name" value="MT1774/Rv1733c-like"/>
</dbReference>
<dbReference type="RefSeq" id="WP_072950031.1">
    <property type="nucleotide sequence ID" value="NZ_FNSV01000007.1"/>
</dbReference>
<keyword evidence="1" id="KW-0812">Transmembrane</keyword>
<dbReference type="PANTHER" id="PTHR42305:SF1">
    <property type="entry name" value="MEMBRANE PROTEIN RV1733C-RELATED"/>
    <property type="match status" value="1"/>
</dbReference>
<keyword evidence="1" id="KW-1133">Transmembrane helix</keyword>
<dbReference type="OrthoDB" id="4482438at2"/>
<evidence type="ECO:0000256" key="1">
    <source>
        <dbReference type="SAM" id="Phobius"/>
    </source>
</evidence>
<gene>
    <name evidence="2" type="ORF">SAMN04490239_9381</name>
</gene>
<sequence>MIEEQTLVVRMWRLRPWSGNRLMRGSDRLESMLVLFVVALILILVPLAAAFGTATNTRLNDQSRADRETRHQIAAVLLADATVNLADTTPATGATGQAPAQWAANGTTHTGVVQTGPETKAGQTISIWIDPDGNLADAPKTGTENGLEAVGAALALWTISATACLAVLMGIRWAEARYRLSQWDREWRNLGKAPGWPVS</sequence>
<evidence type="ECO:0000313" key="3">
    <source>
        <dbReference type="Proteomes" id="UP000183561"/>
    </source>
</evidence>
<evidence type="ECO:0008006" key="4">
    <source>
        <dbReference type="Google" id="ProtNLM"/>
    </source>
</evidence>